<evidence type="ECO:0000256" key="6">
    <source>
        <dbReference type="ARBA" id="ARBA00023040"/>
    </source>
</evidence>
<dbReference type="SMART" id="SM01381">
    <property type="entry name" value="7TM_GPCR_Srsx"/>
    <property type="match status" value="1"/>
</dbReference>
<accession>A0A8C3F596</accession>
<dbReference type="PANTHER" id="PTHR26452">
    <property type="entry name" value="OLFACTORY RECEPTOR"/>
    <property type="match status" value="1"/>
</dbReference>
<evidence type="ECO:0000256" key="5">
    <source>
        <dbReference type="ARBA" id="ARBA00022989"/>
    </source>
</evidence>
<keyword evidence="9" id="KW-0807">Transducer</keyword>
<dbReference type="AlphaFoldDB" id="A0A8C3F596"/>
<evidence type="ECO:0000256" key="3">
    <source>
        <dbReference type="ARBA" id="ARBA00022692"/>
    </source>
</evidence>
<keyword evidence="4" id="KW-0552">Olfaction</keyword>
<keyword evidence="7 10" id="KW-0472">Membrane</keyword>
<name>A0A8C3F596_CHRPI</name>
<evidence type="ECO:0000256" key="9">
    <source>
        <dbReference type="ARBA" id="ARBA00023224"/>
    </source>
</evidence>
<keyword evidence="13" id="KW-1185">Reference proteome</keyword>
<dbReference type="SUPFAM" id="SSF81321">
    <property type="entry name" value="Family A G protein-coupled receptor-like"/>
    <property type="match status" value="1"/>
</dbReference>
<dbReference type="InterPro" id="IPR017452">
    <property type="entry name" value="GPCR_Rhodpsn_7TM"/>
</dbReference>
<keyword evidence="8" id="KW-0675">Receptor</keyword>
<keyword evidence="5 10" id="KW-1133">Transmembrane helix</keyword>
<dbReference type="Gene3D" id="1.20.1070.10">
    <property type="entry name" value="Rhodopsin 7-helix transmembrane proteins"/>
    <property type="match status" value="1"/>
</dbReference>
<organism evidence="12 13">
    <name type="scientific">Chrysemys picta bellii</name>
    <name type="common">Western painted turtle</name>
    <name type="synonym">Emys bellii</name>
    <dbReference type="NCBI Taxonomy" id="8478"/>
    <lineage>
        <taxon>Eukaryota</taxon>
        <taxon>Metazoa</taxon>
        <taxon>Chordata</taxon>
        <taxon>Craniata</taxon>
        <taxon>Vertebrata</taxon>
        <taxon>Euteleostomi</taxon>
        <taxon>Archelosauria</taxon>
        <taxon>Testudinata</taxon>
        <taxon>Testudines</taxon>
        <taxon>Cryptodira</taxon>
        <taxon>Durocryptodira</taxon>
        <taxon>Testudinoidea</taxon>
        <taxon>Emydidae</taxon>
        <taxon>Chrysemys</taxon>
    </lineage>
</organism>
<keyword evidence="2" id="KW-1003">Cell membrane</keyword>
<proteinExistence type="predicted"/>
<comment type="subcellular location">
    <subcellularLocation>
        <location evidence="1">Cell membrane</location>
        <topology evidence="1">Multi-pass membrane protein</topology>
    </subcellularLocation>
</comment>
<keyword evidence="4" id="KW-0716">Sensory transduction</keyword>
<dbReference type="InterPro" id="IPR000276">
    <property type="entry name" value="GPCR_Rhodpsn"/>
</dbReference>
<feature type="transmembrane region" description="Helical" evidence="10">
    <location>
        <begin position="233"/>
        <end position="253"/>
    </location>
</feature>
<feature type="transmembrane region" description="Helical" evidence="10">
    <location>
        <begin position="128"/>
        <end position="152"/>
    </location>
</feature>
<dbReference type="GeneTree" id="ENSGT00940000165513"/>
<reference evidence="12" key="1">
    <citation type="submission" date="2025-08" db="UniProtKB">
        <authorList>
            <consortium name="Ensembl"/>
        </authorList>
    </citation>
    <scope>IDENTIFICATION</scope>
</reference>
<feature type="domain" description="G-protein coupled receptors family 1 profile" evidence="11">
    <location>
        <begin position="29"/>
        <end position="251"/>
    </location>
</feature>
<dbReference type="PROSITE" id="PS50262">
    <property type="entry name" value="G_PROTEIN_RECEP_F1_2"/>
    <property type="match status" value="1"/>
</dbReference>
<evidence type="ECO:0000313" key="12">
    <source>
        <dbReference type="Ensembl" id="ENSCPBP00000002525.1"/>
    </source>
</evidence>
<feature type="transmembrane region" description="Helical" evidence="10">
    <location>
        <begin position="86"/>
        <end position="107"/>
    </location>
</feature>
<feature type="transmembrane region" description="Helical" evidence="10">
    <location>
        <begin position="14"/>
        <end position="39"/>
    </location>
</feature>
<keyword evidence="6" id="KW-0297">G-protein coupled receptor</keyword>
<dbReference type="Pfam" id="PF00001">
    <property type="entry name" value="7tm_1"/>
    <property type="match status" value="1"/>
</dbReference>
<dbReference type="InterPro" id="IPR050516">
    <property type="entry name" value="Olfactory_GPCR"/>
</dbReference>
<reference evidence="12" key="2">
    <citation type="submission" date="2025-09" db="UniProtKB">
        <authorList>
            <consortium name="Ensembl"/>
        </authorList>
    </citation>
    <scope>IDENTIFICATION</scope>
</reference>
<dbReference type="GO" id="GO:0004930">
    <property type="term" value="F:G protein-coupled receptor activity"/>
    <property type="evidence" value="ECO:0007669"/>
    <property type="project" value="UniProtKB-KW"/>
</dbReference>
<dbReference type="GO" id="GO:0005886">
    <property type="term" value="C:plasma membrane"/>
    <property type="evidence" value="ECO:0007669"/>
    <property type="project" value="UniProtKB-SubCell"/>
</dbReference>
<evidence type="ECO:0000256" key="2">
    <source>
        <dbReference type="ARBA" id="ARBA00022475"/>
    </source>
</evidence>
<dbReference type="InterPro" id="IPR000725">
    <property type="entry name" value="Olfact_rcpt"/>
</dbReference>
<feature type="transmembrane region" description="Helical" evidence="10">
    <location>
        <begin position="164"/>
        <end position="182"/>
    </location>
</feature>
<evidence type="ECO:0000256" key="10">
    <source>
        <dbReference type="SAM" id="Phobius"/>
    </source>
</evidence>
<sequence length="274" mass="30832">MTGGISQSTELQHFLFLVFLLVYGTTWLGNLTIIITVIFDSHLHTPMYLLLANLAFLDFSESSVTAPKMLKDLLYQRKTISFNGCLTQMFFFHFIGGTVVFFLVVMAPDRYVAIYKPLHYLSIMNRSMCMGLVAGAWLGGFVHSIVQLALIIQLPFCGPNTLDSLFLALNCFVFIIVSYVQIFKTVLRIPTEQGRHKAFSTCLPHLTVVSLLICTGSFAYLKLTSSSESGLDLVVGVLYSLVPPVMNPIIYSMRNKDIKAAWKKLIVWWLFTKS</sequence>
<dbReference type="Ensembl" id="ENSCPBT00000003085.1">
    <property type="protein sequence ID" value="ENSCPBP00000002525.1"/>
    <property type="gene ID" value="ENSCPBG00000002029.1"/>
</dbReference>
<dbReference type="PRINTS" id="PR00245">
    <property type="entry name" value="OLFACTORYR"/>
</dbReference>
<dbReference type="GO" id="GO:0004984">
    <property type="term" value="F:olfactory receptor activity"/>
    <property type="evidence" value="ECO:0007669"/>
    <property type="project" value="InterPro"/>
</dbReference>
<keyword evidence="3 10" id="KW-0812">Transmembrane</keyword>
<dbReference type="PRINTS" id="PR00237">
    <property type="entry name" value="GPCRRHODOPSN"/>
</dbReference>
<evidence type="ECO:0000313" key="13">
    <source>
        <dbReference type="Proteomes" id="UP000694380"/>
    </source>
</evidence>
<evidence type="ECO:0000256" key="4">
    <source>
        <dbReference type="ARBA" id="ARBA00022725"/>
    </source>
</evidence>
<protein>
    <recommendedName>
        <fullName evidence="11">G-protein coupled receptors family 1 profile domain-containing protein</fullName>
    </recommendedName>
</protein>
<feature type="transmembrane region" description="Helical" evidence="10">
    <location>
        <begin position="203"/>
        <end position="221"/>
    </location>
</feature>
<evidence type="ECO:0000259" key="11">
    <source>
        <dbReference type="PROSITE" id="PS50262"/>
    </source>
</evidence>
<dbReference type="OMA" id="KKLIVWW"/>
<evidence type="ECO:0000256" key="7">
    <source>
        <dbReference type="ARBA" id="ARBA00023136"/>
    </source>
</evidence>
<evidence type="ECO:0000256" key="8">
    <source>
        <dbReference type="ARBA" id="ARBA00023170"/>
    </source>
</evidence>
<dbReference type="Proteomes" id="UP000694380">
    <property type="component" value="Unplaced"/>
</dbReference>
<evidence type="ECO:0000256" key="1">
    <source>
        <dbReference type="ARBA" id="ARBA00004651"/>
    </source>
</evidence>
<dbReference type="FunFam" id="1.20.1070.10:FF:000410">
    <property type="entry name" value="Olfactory receptor 1348"/>
    <property type="match status" value="1"/>
</dbReference>